<keyword evidence="5" id="KW-1185">Reference proteome</keyword>
<comment type="caution">
    <text evidence="4">The sequence shown here is derived from an EMBL/GenBank/DDBJ whole genome shotgun (WGS) entry which is preliminary data.</text>
</comment>
<dbReference type="InterPro" id="IPR028098">
    <property type="entry name" value="Glyco_trans_4-like_N"/>
</dbReference>
<dbReference type="EMBL" id="JANIDW010000003">
    <property type="protein sequence ID" value="MCX5614833.1"/>
    <property type="molecule type" value="Genomic_DNA"/>
</dbReference>
<dbReference type="Proteomes" id="UP001165648">
    <property type="component" value="Unassembled WGS sequence"/>
</dbReference>
<protein>
    <submittedName>
        <fullName evidence="4">Glycosyltransferase</fullName>
        <ecNumber evidence="4">2.4.-.-</ecNumber>
    </submittedName>
</protein>
<evidence type="ECO:0000313" key="4">
    <source>
        <dbReference type="EMBL" id="MCX5614833.1"/>
    </source>
</evidence>
<reference evidence="4 5" key="1">
    <citation type="submission" date="2022-07" db="EMBL/GenBank/DDBJ databases">
        <title>Bombella genomes.</title>
        <authorList>
            <person name="Harer L."/>
            <person name="Styblova S."/>
            <person name="Ehrmann M."/>
        </authorList>
    </citation>
    <scope>NUCLEOTIDE SEQUENCE [LARGE SCALE GENOMIC DNA]</scope>
    <source>
        <strain evidence="4 5">TMW 2.2558</strain>
    </source>
</reference>
<dbReference type="InterPro" id="IPR055259">
    <property type="entry name" value="YkvP/CgeB_Glyco_trans-like"/>
</dbReference>
<dbReference type="InterPro" id="IPR001296">
    <property type="entry name" value="Glyco_trans_1"/>
</dbReference>
<feature type="domain" description="Glycosyl transferase family 1" evidence="1">
    <location>
        <begin position="564"/>
        <end position="707"/>
    </location>
</feature>
<name>A0ABT3WB34_9PROT</name>
<dbReference type="Pfam" id="PF13439">
    <property type="entry name" value="Glyco_transf_4"/>
    <property type="match status" value="1"/>
</dbReference>
<dbReference type="CDD" id="cd03801">
    <property type="entry name" value="GT4_PimA-like"/>
    <property type="match status" value="1"/>
</dbReference>
<keyword evidence="4" id="KW-0328">Glycosyltransferase</keyword>
<dbReference type="RefSeq" id="WP_266106843.1">
    <property type="nucleotide sequence ID" value="NZ_JANIDW010000003.1"/>
</dbReference>
<dbReference type="Pfam" id="PF00534">
    <property type="entry name" value="Glycos_transf_1"/>
    <property type="match status" value="1"/>
</dbReference>
<dbReference type="Gene3D" id="3.40.50.2000">
    <property type="entry name" value="Glycogen Phosphorylase B"/>
    <property type="match status" value="2"/>
</dbReference>
<organism evidence="4 5">
    <name type="scientific">Bombella saccharophila</name>
    <dbReference type="NCBI Taxonomy" id="2967338"/>
    <lineage>
        <taxon>Bacteria</taxon>
        <taxon>Pseudomonadati</taxon>
        <taxon>Pseudomonadota</taxon>
        <taxon>Alphaproteobacteria</taxon>
        <taxon>Acetobacterales</taxon>
        <taxon>Acetobacteraceae</taxon>
        <taxon>Bombella</taxon>
    </lineage>
</organism>
<dbReference type="GO" id="GO:0016757">
    <property type="term" value="F:glycosyltransferase activity"/>
    <property type="evidence" value="ECO:0007669"/>
    <property type="project" value="UniProtKB-KW"/>
</dbReference>
<gene>
    <name evidence="4" type="ORF">NQF64_06200</name>
</gene>
<evidence type="ECO:0000259" key="2">
    <source>
        <dbReference type="Pfam" id="PF13439"/>
    </source>
</evidence>
<feature type="domain" description="Glycosyltransferase subfamily 4-like N-terminal" evidence="2">
    <location>
        <begin position="348"/>
        <end position="537"/>
    </location>
</feature>
<dbReference type="Pfam" id="PF13524">
    <property type="entry name" value="Glyco_trans_1_2"/>
    <property type="match status" value="1"/>
</dbReference>
<accession>A0ABT3WB34</accession>
<evidence type="ECO:0000313" key="5">
    <source>
        <dbReference type="Proteomes" id="UP001165648"/>
    </source>
</evidence>
<evidence type="ECO:0000259" key="3">
    <source>
        <dbReference type="Pfam" id="PF13524"/>
    </source>
</evidence>
<keyword evidence="4" id="KW-0808">Transferase</keyword>
<dbReference type="EC" id="2.4.-.-" evidence="4"/>
<sequence>MAIIYNTNYTHNANAYLTLAIQRAAEALFGKENIVVADNMSLAGVAASGQHDTLLCIDGQRLNQALIRRVRSAFKTVILWTFEDPFMREFNAQAAPLFDYIFTNDPSCVDAYQGKGHYLPLAASQSLHERTVRAVPDCDYDLFFAGTMWPNRVRTLRRVLASFPDVRLKLVCPGNEFLPPLPDDIAALALQRPVSHEAFIDFANASAVTLTMFRDYASHGDVSQATAPGPRYFELGLAGTAQVVEVASGMDINCFKTVEGVHLAHNDDEVVENIARLLNNAALRKRSAINAQNTVLKQHLYEHRLQKIQDITKADFKRSLPTEVRPSPRRNRLRVLMCTHSTIHEQVWGGVEVYQRELCAALGREVEFYFWLRRGAFCRLLSANGHELERFDIVERDWQDIVCDAQEETAFSSVLSQYNIDVVHFQHLGHHALSLPLIAKANGTGVLFSAHDFWLVSSRYNLLNQDMRYAEGEFYSVLAMDVMLKSAEGVEYGGEQTRRAFIDRMLHHVDAIMFGTKHSRDFMHRVYPVLDKKISLVNGIPSPDVTVPVIPNRYAPLEQRPLGVAIVGNFVRTKGADTILALIEAAHPEHFHFHILGHIHPDYQPVLERLQRPNVTVHGRYDVGSTDVMKQADVALFLSIWPETYCISLSEAWQYGLVPIVTDVGALHDRVTDGVNGYKVPISRPDIALERLELLRSSEEIRERMMKAIGPELWTHEGDYAAKLLKLYHDLAPQRLLGVSELMLDAGQIHLLPISSWKHQAPPRHIFDPPLVRDLSVSLPGHITDWFAIQGAQCYLDDICHHVLVEGAERTFKPADEFHLRGWLFLPDVSTSGQVYVVLINEKENSPLIFMKAEREIRTDISELFGNKVPRRSGFSAKAALRGKWCEGTYRIGIINVINGRGAFQLLSHGMDVKGGQVQSIRAAKPENSVILADFFRVTNGDNVLRGVPLARFPRGRLFAQERGDQLYFLDRFDVLGSSDKKEAGTPQNMEDQGALALRGWSFLNGLGRSGTIYAAMVGDESDKVVLFALERFARDDVRVVHGDAPLCSGFEGVLRPWKGQINTMKGIWRLALVNIIGEVFGMVVTDLCVQMEEGRCHSAKRKEPTAQQAERIRALVTELADQQPSL</sequence>
<proteinExistence type="predicted"/>
<evidence type="ECO:0000259" key="1">
    <source>
        <dbReference type="Pfam" id="PF00534"/>
    </source>
</evidence>
<dbReference type="PANTHER" id="PTHR12526">
    <property type="entry name" value="GLYCOSYLTRANSFERASE"/>
    <property type="match status" value="1"/>
</dbReference>
<dbReference type="SUPFAM" id="SSF53756">
    <property type="entry name" value="UDP-Glycosyltransferase/glycogen phosphorylase"/>
    <property type="match status" value="1"/>
</dbReference>
<feature type="domain" description="Spore protein YkvP/CgeB glycosyl transferase-like" evidence="3">
    <location>
        <begin position="156"/>
        <end position="309"/>
    </location>
</feature>